<keyword evidence="2" id="KW-0808">Transferase</keyword>
<evidence type="ECO:0000313" key="3">
    <source>
        <dbReference type="Proteomes" id="UP000192527"/>
    </source>
</evidence>
<dbReference type="EMBL" id="CP020772">
    <property type="protein sequence ID" value="ARI77323.1"/>
    <property type="molecule type" value="Genomic_DNA"/>
</dbReference>
<protein>
    <submittedName>
        <fullName evidence="2">GNAT family N-acetyltransferase</fullName>
    </submittedName>
</protein>
<accession>A0A1W5ZVM9</accession>
<dbReference type="STRING" id="402384.HM131_10920"/>
<dbReference type="Gene3D" id="3.40.630.30">
    <property type="match status" value="1"/>
</dbReference>
<keyword evidence="3" id="KW-1185">Reference proteome</keyword>
<dbReference type="GO" id="GO:0016747">
    <property type="term" value="F:acyltransferase activity, transferring groups other than amino-acyl groups"/>
    <property type="evidence" value="ECO:0007669"/>
    <property type="project" value="InterPro"/>
</dbReference>
<dbReference type="OrthoDB" id="9811121at2"/>
<name>A0A1W5ZVM9_9BACI</name>
<feature type="domain" description="N-acetyltransferase" evidence="1">
    <location>
        <begin position="18"/>
        <end position="215"/>
    </location>
</feature>
<sequence>MDKWIYGYDKQRSVFNHLHIRNYEPKDFNKLIEIQMKAFPPPFPSDLWWTEEQLENQIQTFEDGCICIEVDGEVAGSMTTMITTLHDDNLDHRWDDITANGTIKTHESNGNTLYVVDLCVNPEFRSIGLGKQLTQAMYETVVHLKLERLVGGARMPNYYVYENELTAEEYVNQVIKAEIKDPVVSFLLKAGRSPIKPVKDYLEDAESCNYGLLTEWRNPFYKEVEPE</sequence>
<reference evidence="2 3" key="1">
    <citation type="submission" date="2017-04" db="EMBL/GenBank/DDBJ databases">
        <title>The whole genome sequencing and assembly of Halobacillus mangrovi strain.</title>
        <authorList>
            <person name="Lee S.-J."/>
            <person name="Park M.-K."/>
            <person name="Kim J.-Y."/>
            <person name="Lee Y.-J."/>
            <person name="Yi H."/>
            <person name="Bahn Y.-S."/>
            <person name="Kim J.F."/>
            <person name="Lee D.-W."/>
        </authorList>
    </citation>
    <scope>NUCLEOTIDE SEQUENCE [LARGE SCALE GENOMIC DNA]</scope>
    <source>
        <strain evidence="2 3">KTB 131</strain>
    </source>
</reference>
<dbReference type="InterPro" id="IPR016181">
    <property type="entry name" value="Acyl_CoA_acyltransferase"/>
</dbReference>
<dbReference type="KEGG" id="hmn:HM131_10920"/>
<dbReference type="SUPFAM" id="SSF55729">
    <property type="entry name" value="Acyl-CoA N-acyltransferases (Nat)"/>
    <property type="match status" value="1"/>
</dbReference>
<dbReference type="PROSITE" id="PS51186">
    <property type="entry name" value="GNAT"/>
    <property type="match status" value="1"/>
</dbReference>
<dbReference type="RefSeq" id="WP_085029794.1">
    <property type="nucleotide sequence ID" value="NZ_CP020772.1"/>
</dbReference>
<organism evidence="2 3">
    <name type="scientific">Halobacillus mangrovi</name>
    <dbReference type="NCBI Taxonomy" id="402384"/>
    <lineage>
        <taxon>Bacteria</taxon>
        <taxon>Bacillati</taxon>
        <taxon>Bacillota</taxon>
        <taxon>Bacilli</taxon>
        <taxon>Bacillales</taxon>
        <taxon>Bacillaceae</taxon>
        <taxon>Halobacillus</taxon>
    </lineage>
</organism>
<dbReference type="Pfam" id="PF00583">
    <property type="entry name" value="Acetyltransf_1"/>
    <property type="match status" value="1"/>
</dbReference>
<evidence type="ECO:0000259" key="1">
    <source>
        <dbReference type="PROSITE" id="PS51186"/>
    </source>
</evidence>
<dbReference type="Proteomes" id="UP000192527">
    <property type="component" value="Chromosome"/>
</dbReference>
<proteinExistence type="predicted"/>
<dbReference type="CDD" id="cd04301">
    <property type="entry name" value="NAT_SF"/>
    <property type="match status" value="1"/>
</dbReference>
<evidence type="ECO:0000313" key="2">
    <source>
        <dbReference type="EMBL" id="ARI77323.1"/>
    </source>
</evidence>
<gene>
    <name evidence="2" type="ORF">HM131_10920</name>
</gene>
<dbReference type="AlphaFoldDB" id="A0A1W5ZVM9"/>
<dbReference type="InterPro" id="IPR000182">
    <property type="entry name" value="GNAT_dom"/>
</dbReference>